<dbReference type="GO" id="GO:0006310">
    <property type="term" value="P:DNA recombination"/>
    <property type="evidence" value="ECO:0007669"/>
    <property type="project" value="UniProtKB-UniRule"/>
</dbReference>
<keyword evidence="4 7" id="KW-0233">DNA recombination</keyword>
<reference evidence="9 10" key="1">
    <citation type="journal article" date="2016" name="Nat. Commun.">
        <title>Thousands of microbial genomes shed light on interconnected biogeochemical processes in an aquifer system.</title>
        <authorList>
            <person name="Anantharaman K."/>
            <person name="Brown C.T."/>
            <person name="Hug L.A."/>
            <person name="Sharon I."/>
            <person name="Castelle C.J."/>
            <person name="Probst A.J."/>
            <person name="Thomas B.C."/>
            <person name="Singh A."/>
            <person name="Wilkins M.J."/>
            <person name="Karaoz U."/>
            <person name="Brodie E.L."/>
            <person name="Williams K.H."/>
            <person name="Hubbard S.S."/>
            <person name="Banfield J.F."/>
        </authorList>
    </citation>
    <scope>NUCLEOTIDE SEQUENCE [LARGE SCALE GENOMIC DNA]</scope>
</reference>
<dbReference type="InterPro" id="IPR012340">
    <property type="entry name" value="NA-bd_OB-fold"/>
</dbReference>
<dbReference type="HAMAP" id="MF_00201">
    <property type="entry name" value="RecO"/>
    <property type="match status" value="1"/>
</dbReference>
<comment type="similarity">
    <text evidence="1 7">Belongs to the RecO family.</text>
</comment>
<evidence type="ECO:0000256" key="2">
    <source>
        <dbReference type="ARBA" id="ARBA00021310"/>
    </source>
</evidence>
<name>A0A1F6C151_9BACT</name>
<dbReference type="EMBL" id="MFKP01000061">
    <property type="protein sequence ID" value="OGG42934.1"/>
    <property type="molecule type" value="Genomic_DNA"/>
</dbReference>
<evidence type="ECO:0000256" key="7">
    <source>
        <dbReference type="HAMAP-Rule" id="MF_00201"/>
    </source>
</evidence>
<evidence type="ECO:0000259" key="8">
    <source>
        <dbReference type="Pfam" id="PF11967"/>
    </source>
</evidence>
<evidence type="ECO:0000256" key="3">
    <source>
        <dbReference type="ARBA" id="ARBA00022763"/>
    </source>
</evidence>
<keyword evidence="5 7" id="KW-0234">DNA repair</keyword>
<comment type="caution">
    <text evidence="9">The sequence shown here is derived from an EMBL/GenBank/DDBJ whole genome shotgun (WGS) entry which is preliminary data.</text>
</comment>
<evidence type="ECO:0000256" key="5">
    <source>
        <dbReference type="ARBA" id="ARBA00023204"/>
    </source>
</evidence>
<dbReference type="Gene3D" id="2.40.50.140">
    <property type="entry name" value="Nucleic acid-binding proteins"/>
    <property type="match status" value="1"/>
</dbReference>
<dbReference type="PANTHER" id="PTHR33991:SF1">
    <property type="entry name" value="DNA REPAIR PROTEIN RECO"/>
    <property type="match status" value="1"/>
</dbReference>
<organism evidence="9 10">
    <name type="scientific">Candidatus Kaiserbacteria bacterium RIFCSPHIGHO2_01_FULL_48_10</name>
    <dbReference type="NCBI Taxonomy" id="1798476"/>
    <lineage>
        <taxon>Bacteria</taxon>
        <taxon>Candidatus Kaiseribacteriota</taxon>
    </lineage>
</organism>
<dbReference type="Pfam" id="PF11967">
    <property type="entry name" value="RecO_N"/>
    <property type="match status" value="1"/>
</dbReference>
<dbReference type="GO" id="GO:0043590">
    <property type="term" value="C:bacterial nucleoid"/>
    <property type="evidence" value="ECO:0007669"/>
    <property type="project" value="TreeGrafter"/>
</dbReference>
<dbReference type="InterPro" id="IPR003717">
    <property type="entry name" value="RecO"/>
</dbReference>
<proteinExistence type="inferred from homology"/>
<evidence type="ECO:0000256" key="4">
    <source>
        <dbReference type="ARBA" id="ARBA00023172"/>
    </source>
</evidence>
<dbReference type="Gene3D" id="1.20.1440.120">
    <property type="entry name" value="Recombination protein O, C-terminal domain"/>
    <property type="match status" value="1"/>
</dbReference>
<keyword evidence="3 7" id="KW-0227">DNA damage</keyword>
<evidence type="ECO:0000256" key="6">
    <source>
        <dbReference type="ARBA" id="ARBA00033409"/>
    </source>
</evidence>
<protein>
    <recommendedName>
        <fullName evidence="2 7">DNA repair protein RecO</fullName>
    </recommendedName>
    <alternativeName>
        <fullName evidence="6 7">Recombination protein O</fullName>
    </alternativeName>
</protein>
<sequence length="245" mass="27190">MMYSGEGIVLRRKVLREDDFLVTLLTKEYGKLSLAVRSGAKIKSKLSPPLANAHRIEFAAVKGQEIDTLTFSAILERFGPLEASLEQRLRALQLVEAVDRLVGDHVADRQIYDHLSEALRVLGQTSDAVRAGKFLAHRFLWVLLHRLGTGPEVRFCVNCRKVASLSSFSVAKGGMLCASCHGMDAGAISVPPRLIPFFQLEKERDDSIASGDLALFSRIVYEWVALHLSRPLNSFSFTDTYVSRG</sequence>
<evidence type="ECO:0000313" key="10">
    <source>
        <dbReference type="Proteomes" id="UP000178249"/>
    </source>
</evidence>
<dbReference type="Proteomes" id="UP000178249">
    <property type="component" value="Unassembled WGS sequence"/>
</dbReference>
<feature type="domain" description="DNA replication/recombination mediator RecO N-terminal" evidence="8">
    <location>
        <begin position="1"/>
        <end position="76"/>
    </location>
</feature>
<evidence type="ECO:0000256" key="1">
    <source>
        <dbReference type="ARBA" id="ARBA00007452"/>
    </source>
</evidence>
<dbReference type="InterPro" id="IPR022572">
    <property type="entry name" value="DNA_rep/recomb_RecO_N"/>
</dbReference>
<dbReference type="SUPFAM" id="SSF57863">
    <property type="entry name" value="ArfGap/RecO-like zinc finger"/>
    <property type="match status" value="1"/>
</dbReference>
<dbReference type="GO" id="GO:0006302">
    <property type="term" value="P:double-strand break repair"/>
    <property type="evidence" value="ECO:0007669"/>
    <property type="project" value="TreeGrafter"/>
</dbReference>
<dbReference type="AlphaFoldDB" id="A0A1F6C151"/>
<dbReference type="InterPro" id="IPR042242">
    <property type="entry name" value="RecO_C"/>
</dbReference>
<comment type="function">
    <text evidence="7">Involved in DNA repair and RecF pathway recombination.</text>
</comment>
<dbReference type="Pfam" id="PF02565">
    <property type="entry name" value="RecO_C"/>
    <property type="match status" value="1"/>
</dbReference>
<dbReference type="NCBIfam" id="TIGR00613">
    <property type="entry name" value="reco"/>
    <property type="match status" value="1"/>
</dbReference>
<accession>A0A1F6C151</accession>
<evidence type="ECO:0000313" key="9">
    <source>
        <dbReference type="EMBL" id="OGG42934.1"/>
    </source>
</evidence>
<dbReference type="InterPro" id="IPR037278">
    <property type="entry name" value="ARFGAP/RecO"/>
</dbReference>
<gene>
    <name evidence="7" type="primary">recO</name>
    <name evidence="9" type="ORF">A2841_02210</name>
</gene>
<dbReference type="PANTHER" id="PTHR33991">
    <property type="entry name" value="DNA REPAIR PROTEIN RECO"/>
    <property type="match status" value="1"/>
</dbReference>
<dbReference type="SUPFAM" id="SSF50249">
    <property type="entry name" value="Nucleic acid-binding proteins"/>
    <property type="match status" value="1"/>
</dbReference>